<feature type="transmembrane region" description="Helical" evidence="1">
    <location>
        <begin position="27"/>
        <end position="46"/>
    </location>
</feature>
<protein>
    <submittedName>
        <fullName evidence="2">Uncharacterized protein</fullName>
    </submittedName>
</protein>
<gene>
    <name evidence="2" type="ORF">SAMN05216382_1698</name>
</gene>
<evidence type="ECO:0000256" key="1">
    <source>
        <dbReference type="SAM" id="Phobius"/>
    </source>
</evidence>
<dbReference type="EMBL" id="FNZZ01000003">
    <property type="protein sequence ID" value="SEL27795.1"/>
    <property type="molecule type" value="Genomic_DNA"/>
</dbReference>
<dbReference type="Proteomes" id="UP000199214">
    <property type="component" value="Unassembled WGS sequence"/>
</dbReference>
<sequence>MFNILSILIGLVALVLGIVPFLPFFAWGYWFVIPIAIVGAAIGALSSSNSGRNLNLVLIVIFAARLMLGGGII</sequence>
<feature type="transmembrane region" description="Helical" evidence="1">
    <location>
        <begin position="53"/>
        <end position="72"/>
    </location>
</feature>
<keyword evidence="1" id="KW-1133">Transmembrane helix</keyword>
<reference evidence="3" key="1">
    <citation type="submission" date="2016-10" db="EMBL/GenBank/DDBJ databases">
        <authorList>
            <person name="Varghese N."/>
            <person name="Submissions S."/>
        </authorList>
    </citation>
    <scope>NUCLEOTIDE SEQUENCE [LARGE SCALE GENOMIC DNA]</scope>
    <source>
        <strain evidence="3">JS21-1</strain>
    </source>
</reference>
<dbReference type="RefSeq" id="WP_093005341.1">
    <property type="nucleotide sequence ID" value="NZ_FNZZ01000003.1"/>
</dbReference>
<keyword evidence="3" id="KW-1185">Reference proteome</keyword>
<evidence type="ECO:0000313" key="3">
    <source>
        <dbReference type="Proteomes" id="UP000199214"/>
    </source>
</evidence>
<accession>A0A1H7NXR1</accession>
<name>A0A1H7NXR1_9SPHN</name>
<keyword evidence="1" id="KW-0812">Transmembrane</keyword>
<proteinExistence type="predicted"/>
<dbReference type="STRING" id="1855283.SAMN05216382_1698"/>
<organism evidence="2 3">
    <name type="scientific">Sphingomonas palmae</name>
    <dbReference type="NCBI Taxonomy" id="1855283"/>
    <lineage>
        <taxon>Bacteria</taxon>
        <taxon>Pseudomonadati</taxon>
        <taxon>Pseudomonadota</taxon>
        <taxon>Alphaproteobacteria</taxon>
        <taxon>Sphingomonadales</taxon>
        <taxon>Sphingomonadaceae</taxon>
        <taxon>Sphingomonas</taxon>
    </lineage>
</organism>
<evidence type="ECO:0000313" key="2">
    <source>
        <dbReference type="EMBL" id="SEL27795.1"/>
    </source>
</evidence>
<dbReference type="AlphaFoldDB" id="A0A1H7NXR1"/>
<keyword evidence="1" id="KW-0472">Membrane</keyword>